<evidence type="ECO:0000313" key="1">
    <source>
        <dbReference type="EMBL" id="KAK2960216.1"/>
    </source>
</evidence>
<evidence type="ECO:0000313" key="2">
    <source>
        <dbReference type="Proteomes" id="UP001281761"/>
    </source>
</evidence>
<dbReference type="EMBL" id="JARBJD010000024">
    <property type="protein sequence ID" value="KAK2960216.1"/>
    <property type="molecule type" value="Genomic_DNA"/>
</dbReference>
<protein>
    <submittedName>
        <fullName evidence="1">Uncharacterized protein</fullName>
    </submittedName>
</protein>
<sequence length="77" mass="8395">MTVLGHCSEIPSASPLTTLGVVRAGHRSFEATSHLHLHFFVLSDSVPNFSLSRTVSPLVTLGMTISHQAKRLKRIKS</sequence>
<keyword evidence="2" id="KW-1185">Reference proteome</keyword>
<organism evidence="1 2">
    <name type="scientific">Blattamonas nauphoetae</name>
    <dbReference type="NCBI Taxonomy" id="2049346"/>
    <lineage>
        <taxon>Eukaryota</taxon>
        <taxon>Metamonada</taxon>
        <taxon>Preaxostyla</taxon>
        <taxon>Oxymonadida</taxon>
        <taxon>Blattamonas</taxon>
    </lineage>
</organism>
<accession>A0ABQ9Y938</accession>
<gene>
    <name evidence="1" type="ORF">BLNAU_4769</name>
</gene>
<reference evidence="1 2" key="1">
    <citation type="journal article" date="2022" name="bioRxiv">
        <title>Genomics of Preaxostyla Flagellates Illuminates Evolutionary Transitions and the Path Towards Mitochondrial Loss.</title>
        <authorList>
            <person name="Novak L.V.F."/>
            <person name="Treitli S.C."/>
            <person name="Pyrih J."/>
            <person name="Halakuc P."/>
            <person name="Pipaliya S.V."/>
            <person name="Vacek V."/>
            <person name="Brzon O."/>
            <person name="Soukal P."/>
            <person name="Eme L."/>
            <person name="Dacks J.B."/>
            <person name="Karnkowska A."/>
            <person name="Elias M."/>
            <person name="Hampl V."/>
        </authorList>
    </citation>
    <scope>NUCLEOTIDE SEQUENCE [LARGE SCALE GENOMIC DNA]</scope>
    <source>
        <strain evidence="1">NAU3</strain>
        <tissue evidence="1">Gut</tissue>
    </source>
</reference>
<name>A0ABQ9Y938_9EUKA</name>
<comment type="caution">
    <text evidence="1">The sequence shown here is derived from an EMBL/GenBank/DDBJ whole genome shotgun (WGS) entry which is preliminary data.</text>
</comment>
<dbReference type="Proteomes" id="UP001281761">
    <property type="component" value="Unassembled WGS sequence"/>
</dbReference>
<proteinExistence type="predicted"/>